<evidence type="ECO:0000313" key="2">
    <source>
        <dbReference type="EMBL" id="KIM47044.1"/>
    </source>
</evidence>
<evidence type="ECO:0000256" key="1">
    <source>
        <dbReference type="SAM" id="MobiDB-lite"/>
    </source>
</evidence>
<feature type="compositionally biased region" description="Basic and acidic residues" evidence="1">
    <location>
        <begin position="59"/>
        <end position="74"/>
    </location>
</feature>
<feature type="region of interest" description="Disordered" evidence="1">
    <location>
        <begin position="59"/>
        <end position="97"/>
    </location>
</feature>
<gene>
    <name evidence="2" type="ORF">M413DRAFT_440590</name>
</gene>
<evidence type="ECO:0000313" key="3">
    <source>
        <dbReference type="Proteomes" id="UP000053424"/>
    </source>
</evidence>
<accession>A0A0C3CSI4</accession>
<dbReference type="OrthoDB" id="3143642at2759"/>
<reference evidence="3" key="2">
    <citation type="submission" date="2015-01" db="EMBL/GenBank/DDBJ databases">
        <title>Evolutionary Origins and Diversification of the Mycorrhizal Mutualists.</title>
        <authorList>
            <consortium name="DOE Joint Genome Institute"/>
            <consortium name="Mycorrhizal Genomics Consortium"/>
            <person name="Kohler A."/>
            <person name="Kuo A."/>
            <person name="Nagy L.G."/>
            <person name="Floudas D."/>
            <person name="Copeland A."/>
            <person name="Barry K.W."/>
            <person name="Cichocki N."/>
            <person name="Veneault-Fourrey C."/>
            <person name="LaButti K."/>
            <person name="Lindquist E.A."/>
            <person name="Lipzen A."/>
            <person name="Lundell T."/>
            <person name="Morin E."/>
            <person name="Murat C."/>
            <person name="Riley R."/>
            <person name="Ohm R."/>
            <person name="Sun H."/>
            <person name="Tunlid A."/>
            <person name="Henrissat B."/>
            <person name="Grigoriev I.V."/>
            <person name="Hibbett D.S."/>
            <person name="Martin F."/>
        </authorList>
    </citation>
    <scope>NUCLEOTIDE SEQUENCE [LARGE SCALE GENOMIC DNA]</scope>
    <source>
        <strain evidence="3">h7</strain>
    </source>
</reference>
<feature type="compositionally biased region" description="Polar residues" evidence="1">
    <location>
        <begin position="1"/>
        <end position="10"/>
    </location>
</feature>
<dbReference type="Proteomes" id="UP000053424">
    <property type="component" value="Unassembled WGS sequence"/>
</dbReference>
<dbReference type="EMBL" id="KN831770">
    <property type="protein sequence ID" value="KIM47044.1"/>
    <property type="molecule type" value="Genomic_DNA"/>
</dbReference>
<name>A0A0C3CSI4_HEBCY</name>
<organism evidence="2 3">
    <name type="scientific">Hebeloma cylindrosporum</name>
    <dbReference type="NCBI Taxonomy" id="76867"/>
    <lineage>
        <taxon>Eukaryota</taxon>
        <taxon>Fungi</taxon>
        <taxon>Dikarya</taxon>
        <taxon>Basidiomycota</taxon>
        <taxon>Agaricomycotina</taxon>
        <taxon>Agaricomycetes</taxon>
        <taxon>Agaricomycetidae</taxon>
        <taxon>Agaricales</taxon>
        <taxon>Agaricineae</taxon>
        <taxon>Hymenogastraceae</taxon>
        <taxon>Hebeloma</taxon>
    </lineage>
</organism>
<feature type="region of interest" description="Disordered" evidence="1">
    <location>
        <begin position="1"/>
        <end position="43"/>
    </location>
</feature>
<feature type="compositionally biased region" description="Basic residues" evidence="1">
    <location>
        <begin position="75"/>
        <end position="85"/>
    </location>
</feature>
<proteinExistence type="predicted"/>
<keyword evidence="3" id="KW-1185">Reference proteome</keyword>
<feature type="compositionally biased region" description="Basic and acidic residues" evidence="1">
    <location>
        <begin position="31"/>
        <end position="43"/>
    </location>
</feature>
<protein>
    <submittedName>
        <fullName evidence="2">Uncharacterized protein</fullName>
    </submittedName>
</protein>
<reference evidence="2 3" key="1">
    <citation type="submission" date="2014-04" db="EMBL/GenBank/DDBJ databases">
        <authorList>
            <consortium name="DOE Joint Genome Institute"/>
            <person name="Kuo A."/>
            <person name="Gay G."/>
            <person name="Dore J."/>
            <person name="Kohler A."/>
            <person name="Nagy L.G."/>
            <person name="Floudas D."/>
            <person name="Copeland A."/>
            <person name="Barry K.W."/>
            <person name="Cichocki N."/>
            <person name="Veneault-Fourrey C."/>
            <person name="LaButti K."/>
            <person name="Lindquist E.A."/>
            <person name="Lipzen A."/>
            <person name="Lundell T."/>
            <person name="Morin E."/>
            <person name="Murat C."/>
            <person name="Sun H."/>
            <person name="Tunlid A."/>
            <person name="Henrissat B."/>
            <person name="Grigoriev I.V."/>
            <person name="Hibbett D.S."/>
            <person name="Martin F."/>
            <person name="Nordberg H.P."/>
            <person name="Cantor M.N."/>
            <person name="Hua S.X."/>
        </authorList>
    </citation>
    <scope>NUCLEOTIDE SEQUENCE [LARGE SCALE GENOMIC DNA]</scope>
    <source>
        <strain evidence="3">h7</strain>
    </source>
</reference>
<dbReference type="HOGENOM" id="CLU_192395_0_0_1"/>
<dbReference type="AlphaFoldDB" id="A0A0C3CSI4"/>
<sequence length="97" mass="10790">MMRSTATKPQATLKLKRTISGTNSPPLEATGEEKPMGRASVDREYNAGFVSDWEQRKEYFESQAEEQPKSDVSKAHKAGSIHKKAGQSMADKMSERT</sequence>